<keyword evidence="6" id="KW-1185">Reference proteome</keyword>
<feature type="domain" description="OmpR/PhoB-type" evidence="4">
    <location>
        <begin position="22"/>
        <end position="120"/>
    </location>
</feature>
<feature type="DNA-binding region" description="OmpR/PhoB-type" evidence="3">
    <location>
        <begin position="22"/>
        <end position="120"/>
    </location>
</feature>
<name>A0ABV6YJT1_UNCEI</name>
<comment type="similarity">
    <text evidence="1">Belongs to the TolB family.</text>
</comment>
<comment type="caution">
    <text evidence="5">The sequence shown here is derived from an EMBL/GenBank/DDBJ whole genome shotgun (WGS) entry which is preliminary data.</text>
</comment>
<dbReference type="PANTHER" id="PTHR36842:SF1">
    <property type="entry name" value="PROTEIN TOLB"/>
    <property type="match status" value="1"/>
</dbReference>
<evidence type="ECO:0000259" key="4">
    <source>
        <dbReference type="PROSITE" id="PS51755"/>
    </source>
</evidence>
<dbReference type="Proteomes" id="UP001593833">
    <property type="component" value="Unassembled WGS sequence"/>
</dbReference>
<dbReference type="Pfam" id="PF07676">
    <property type="entry name" value="PD40"/>
    <property type="match status" value="6"/>
</dbReference>
<reference evidence="5 6" key="1">
    <citation type="submission" date="2024-09" db="EMBL/GenBank/DDBJ databases">
        <authorList>
            <person name="D'Angelo T."/>
        </authorList>
    </citation>
    <scope>NUCLEOTIDE SEQUENCE [LARGE SCALE GENOMIC DNA]</scope>
    <source>
        <strain evidence="5">SAG AM-320-E07</strain>
    </source>
</reference>
<evidence type="ECO:0000256" key="3">
    <source>
        <dbReference type="PROSITE-ProRule" id="PRU01091"/>
    </source>
</evidence>
<sequence length="743" mass="81793">MEPPHGRRGDAGYPRLDSRRARAPYRLGEWLIEPRLNRITGPSGAQQLEPKLTDLLLVLASQPGEVFTREELLDLVWPDVVVGEEVLTRGISELRRLLGDDSRTPRYIETIRKGGYRIICDVRATEQAATTPTVGDGVSTQANRASGLARISRRVVLIAGVIVIVLAAVGLERILSGDRESTLEEGELFRPRPLTTYPGNEVTPVLSPDGRLVAFSWDGPQGENYDLYVLQIGASSPLRLTDHPAVDIHPVWSHDGSMIAYIHDEGPGVEIRILPALGGASRRLVYVPLEMGGGFTWSPDGATIVYAARPRADRSTQLYLHNLETEEVRTLTPEAPLGRDDVEPEFSPDGESIAFLRRYTSGFEDLCVVPASGGEAKRVRAGLLYVVGLDWARSGDELLCSALHEGSFSLWRINLADGRISWSSVVGDWIYSPSIARHADRLVYHQYRHERNIWRVALGDPQAFEPEPVIAATQWDSEPSLSPDGRQIAFTSTRSGMLEVWVCRSDGSRPHQLTAFDGCLVARPRWSPDGKHIAFNANPEGISELYIIEADGGRPRKLIHESANVFVSEWSLGGRRLYFSAERDGRWEIWRLNPSEPAGAAAVQVTSGGGIRGYECEDGYFYYAKPDQAGLWRLPLSEIGIGGGNESREAQGGGDDPPWLAEVPELGSWNSWAVCADHIILITADEDGSLLVRLDIDSGERVALARVPGIVSSAIALDRDCTMCLYTRIERAVGDLMLVEGFR</sequence>
<dbReference type="PANTHER" id="PTHR36842">
    <property type="entry name" value="PROTEIN TOLB HOMOLOG"/>
    <property type="match status" value="1"/>
</dbReference>
<dbReference type="InterPro" id="IPR011042">
    <property type="entry name" value="6-blade_b-propeller_TolB-like"/>
</dbReference>
<accession>A0ABV6YJT1</accession>
<dbReference type="SMART" id="SM00862">
    <property type="entry name" value="Trans_reg_C"/>
    <property type="match status" value="1"/>
</dbReference>
<dbReference type="InterPro" id="IPR001867">
    <property type="entry name" value="OmpR/PhoB-type_DNA-bd"/>
</dbReference>
<dbReference type="Gene3D" id="1.10.10.10">
    <property type="entry name" value="Winged helix-like DNA-binding domain superfamily/Winged helix DNA-binding domain"/>
    <property type="match status" value="1"/>
</dbReference>
<dbReference type="PROSITE" id="PS51755">
    <property type="entry name" value="OMPR_PHOB"/>
    <property type="match status" value="1"/>
</dbReference>
<dbReference type="CDD" id="cd00383">
    <property type="entry name" value="trans_reg_C"/>
    <property type="match status" value="1"/>
</dbReference>
<dbReference type="SUPFAM" id="SSF82171">
    <property type="entry name" value="DPP6 N-terminal domain-like"/>
    <property type="match status" value="2"/>
</dbReference>
<dbReference type="EMBL" id="JBHPKH010000024">
    <property type="protein sequence ID" value="MFC1572606.1"/>
    <property type="molecule type" value="Genomic_DNA"/>
</dbReference>
<dbReference type="InterPro" id="IPR011659">
    <property type="entry name" value="WD40"/>
</dbReference>
<dbReference type="SUPFAM" id="SSF46894">
    <property type="entry name" value="C-terminal effector domain of the bipartite response regulators"/>
    <property type="match status" value="1"/>
</dbReference>
<keyword evidence="2 3" id="KW-0238">DNA-binding</keyword>
<dbReference type="Pfam" id="PF00486">
    <property type="entry name" value="Trans_reg_C"/>
    <property type="match status" value="1"/>
</dbReference>
<evidence type="ECO:0000313" key="6">
    <source>
        <dbReference type="Proteomes" id="UP001593833"/>
    </source>
</evidence>
<protein>
    <submittedName>
        <fullName evidence="5">Winged helix-turn-helix domain-containing protein</fullName>
    </submittedName>
</protein>
<evidence type="ECO:0000313" key="5">
    <source>
        <dbReference type="EMBL" id="MFC1572606.1"/>
    </source>
</evidence>
<dbReference type="InterPro" id="IPR016032">
    <property type="entry name" value="Sig_transdc_resp-reg_C-effctor"/>
</dbReference>
<dbReference type="Gene3D" id="2.120.10.30">
    <property type="entry name" value="TolB, C-terminal domain"/>
    <property type="match status" value="3"/>
</dbReference>
<evidence type="ECO:0000256" key="1">
    <source>
        <dbReference type="ARBA" id="ARBA00009820"/>
    </source>
</evidence>
<proteinExistence type="inferred from homology"/>
<gene>
    <name evidence="5" type="ORF">ACFL6M_03300</name>
</gene>
<organism evidence="5 6">
    <name type="scientific">Eiseniibacteriota bacterium</name>
    <dbReference type="NCBI Taxonomy" id="2212470"/>
    <lineage>
        <taxon>Bacteria</taxon>
        <taxon>Candidatus Eiseniibacteriota</taxon>
    </lineage>
</organism>
<evidence type="ECO:0000256" key="2">
    <source>
        <dbReference type="ARBA" id="ARBA00023125"/>
    </source>
</evidence>
<dbReference type="InterPro" id="IPR036388">
    <property type="entry name" value="WH-like_DNA-bd_sf"/>
</dbReference>